<feature type="signal peptide" evidence="1">
    <location>
        <begin position="1"/>
        <end position="21"/>
    </location>
</feature>
<evidence type="ECO:0000313" key="3">
    <source>
        <dbReference type="Proteomes" id="UP000319828"/>
    </source>
</evidence>
<dbReference type="AlphaFoldDB" id="A0A557PFI0"/>
<dbReference type="InterPro" id="IPR007433">
    <property type="entry name" value="DUF481"/>
</dbReference>
<dbReference type="Proteomes" id="UP000319828">
    <property type="component" value="Unassembled WGS sequence"/>
</dbReference>
<protein>
    <submittedName>
        <fullName evidence="2">DUF481 domain-containing protein</fullName>
    </submittedName>
</protein>
<keyword evidence="1" id="KW-0732">Signal</keyword>
<dbReference type="EMBL" id="VMKJ01000002">
    <property type="protein sequence ID" value="TVO39418.1"/>
    <property type="molecule type" value="Genomic_DNA"/>
</dbReference>
<reference evidence="2 3" key="1">
    <citation type="submission" date="2019-07" db="EMBL/GenBank/DDBJ databases">
        <title>The draft genome sequence of Vibrio algivorus M1486.</title>
        <authorList>
            <person name="Meng X."/>
        </authorList>
    </citation>
    <scope>NUCLEOTIDE SEQUENCE [LARGE SCALE GENOMIC DNA]</scope>
    <source>
        <strain evidence="2 3">M1486</strain>
    </source>
</reference>
<evidence type="ECO:0000256" key="1">
    <source>
        <dbReference type="SAM" id="SignalP"/>
    </source>
</evidence>
<organism evidence="2 3">
    <name type="scientific">Vibrio algivorus</name>
    <dbReference type="NCBI Taxonomy" id="1667024"/>
    <lineage>
        <taxon>Bacteria</taxon>
        <taxon>Pseudomonadati</taxon>
        <taxon>Pseudomonadota</taxon>
        <taxon>Gammaproteobacteria</taxon>
        <taxon>Vibrionales</taxon>
        <taxon>Vibrionaceae</taxon>
        <taxon>Vibrio</taxon>
    </lineage>
</organism>
<comment type="caution">
    <text evidence="2">The sequence shown here is derived from an EMBL/GenBank/DDBJ whole genome shotgun (WGS) entry which is preliminary data.</text>
</comment>
<evidence type="ECO:0000313" key="2">
    <source>
        <dbReference type="EMBL" id="TVO39418.1"/>
    </source>
</evidence>
<gene>
    <name evidence="2" type="ORF">FOF44_02175</name>
</gene>
<dbReference type="RefSeq" id="WP_144387333.1">
    <property type="nucleotide sequence ID" value="NZ_CANNCB010000001.1"/>
</dbReference>
<proteinExistence type="predicted"/>
<feature type="chain" id="PRO_5021850918" evidence="1">
    <location>
        <begin position="22"/>
        <end position="250"/>
    </location>
</feature>
<accession>A0A557PFI0</accession>
<dbReference type="Pfam" id="PF04338">
    <property type="entry name" value="DUF481"/>
    <property type="match status" value="1"/>
</dbReference>
<sequence>MKSTLYLSSFALLFSSASVLASDDVTSTEQGQFSGGAKLGFLYSNASTTSTSLNTGGWLKYEKAKWTHDFSGSSYYTKTSDSDEDGTNKYELGYKLSYQIADKYKAFVDNRYEHDQFETYRDVYSVTAGIERALVDTETTKVNIGGGPGYRYSKRQPSDIDHPNQVNEDIIANGFLNAKTKVTDTLSIGGDAEVDYGESNTTYTLGANLKNILVGDVALVFDTEYVYNTDVASDKSNDEIYTTVSISYDF</sequence>
<name>A0A557PFI0_9VIBR</name>
<dbReference type="OrthoDB" id="5867182at2"/>